<proteinExistence type="predicted"/>
<keyword evidence="3" id="KW-1185">Reference proteome</keyword>
<dbReference type="Proteomes" id="UP001595476">
    <property type="component" value="Unassembled WGS sequence"/>
</dbReference>
<name>A0ABV7HGY1_9GAMM</name>
<keyword evidence="1" id="KW-0732">Signal</keyword>
<evidence type="ECO:0000313" key="2">
    <source>
        <dbReference type="EMBL" id="MFC3151385.1"/>
    </source>
</evidence>
<gene>
    <name evidence="2" type="ORF">ACFOEK_10145</name>
</gene>
<comment type="caution">
    <text evidence="2">The sequence shown here is derived from an EMBL/GenBank/DDBJ whole genome shotgun (WGS) entry which is preliminary data.</text>
</comment>
<dbReference type="PROSITE" id="PS51257">
    <property type="entry name" value="PROKAR_LIPOPROTEIN"/>
    <property type="match status" value="1"/>
</dbReference>
<evidence type="ECO:0000256" key="1">
    <source>
        <dbReference type="SAM" id="SignalP"/>
    </source>
</evidence>
<protein>
    <submittedName>
        <fullName evidence="2">Uncharacterized protein</fullName>
    </submittedName>
</protein>
<evidence type="ECO:0000313" key="3">
    <source>
        <dbReference type="Proteomes" id="UP001595476"/>
    </source>
</evidence>
<dbReference type="RefSeq" id="WP_386720042.1">
    <property type="nucleotide sequence ID" value="NZ_JBHRSZ010000004.1"/>
</dbReference>
<accession>A0ABV7HGY1</accession>
<feature type="chain" id="PRO_5045691229" evidence="1">
    <location>
        <begin position="19"/>
        <end position="178"/>
    </location>
</feature>
<reference evidence="3" key="1">
    <citation type="journal article" date="2019" name="Int. J. Syst. Evol. Microbiol.">
        <title>The Global Catalogue of Microorganisms (GCM) 10K type strain sequencing project: providing services to taxonomists for standard genome sequencing and annotation.</title>
        <authorList>
            <consortium name="The Broad Institute Genomics Platform"/>
            <consortium name="The Broad Institute Genome Sequencing Center for Infectious Disease"/>
            <person name="Wu L."/>
            <person name="Ma J."/>
        </authorList>
    </citation>
    <scope>NUCLEOTIDE SEQUENCE [LARGE SCALE GENOMIC DNA]</scope>
    <source>
        <strain evidence="3">KCTC 52438</strain>
    </source>
</reference>
<sequence>MRLFLLLFITLFSVSSYACRFLPVKYAPEPTPAGIESTTTPSSLTDLKYRITRGHSGTSSCASIGFVTIYINPSDPAFEFSDMEDNEAGFQFEIVSTNIQGLSLSEHTKPLIPRSAWNGYQSFDFHWDDGRQADQEPVSLTLNIYAVKSGKRSEACKIELTHPGGAERAMDEMVVGCL</sequence>
<organism evidence="2 3">
    <name type="scientific">Litoribrevibacter euphylliae</name>
    <dbReference type="NCBI Taxonomy" id="1834034"/>
    <lineage>
        <taxon>Bacteria</taxon>
        <taxon>Pseudomonadati</taxon>
        <taxon>Pseudomonadota</taxon>
        <taxon>Gammaproteobacteria</taxon>
        <taxon>Oceanospirillales</taxon>
        <taxon>Oceanospirillaceae</taxon>
        <taxon>Litoribrevibacter</taxon>
    </lineage>
</organism>
<feature type="signal peptide" evidence="1">
    <location>
        <begin position="1"/>
        <end position="18"/>
    </location>
</feature>
<dbReference type="EMBL" id="JBHRSZ010000004">
    <property type="protein sequence ID" value="MFC3151385.1"/>
    <property type="molecule type" value="Genomic_DNA"/>
</dbReference>